<dbReference type="EMBL" id="AP019298">
    <property type="protein sequence ID" value="BBG96451.1"/>
    <property type="molecule type" value="Genomic_DNA"/>
</dbReference>
<dbReference type="InterPro" id="IPR013103">
    <property type="entry name" value="RVT_2"/>
</dbReference>
<organism evidence="3">
    <name type="scientific">Prunus dulcis</name>
    <name type="common">Almond</name>
    <name type="synonym">Amygdalus dulcis</name>
    <dbReference type="NCBI Taxonomy" id="3755"/>
    <lineage>
        <taxon>Eukaryota</taxon>
        <taxon>Viridiplantae</taxon>
        <taxon>Streptophyta</taxon>
        <taxon>Embryophyta</taxon>
        <taxon>Tracheophyta</taxon>
        <taxon>Spermatophyta</taxon>
        <taxon>Magnoliopsida</taxon>
        <taxon>eudicotyledons</taxon>
        <taxon>Gunneridae</taxon>
        <taxon>Pentapetalae</taxon>
        <taxon>rosids</taxon>
        <taxon>fabids</taxon>
        <taxon>Rosales</taxon>
        <taxon>Rosaceae</taxon>
        <taxon>Amygdaloideae</taxon>
        <taxon>Amygdaleae</taxon>
        <taxon>Prunus</taxon>
    </lineage>
</organism>
<dbReference type="AlphaFoldDB" id="A0A4Y1QX70"/>
<accession>A0A4Y1QX70</accession>
<evidence type="ECO:0000313" key="3">
    <source>
        <dbReference type="EMBL" id="BBG96451.1"/>
    </source>
</evidence>
<reference evidence="3" key="1">
    <citation type="journal article" date="2019" name="Science">
        <title>Mutation of a bHLH transcription factor allowed almond domestication.</title>
        <authorList>
            <person name="Sanchez-Perez R."/>
            <person name="Pavan S."/>
            <person name="Mazzeo R."/>
            <person name="Moldovan C."/>
            <person name="Aiese Cigliano R."/>
            <person name="Del Cueto J."/>
            <person name="Ricciardi F."/>
            <person name="Lotti C."/>
            <person name="Ricciardi L."/>
            <person name="Dicenta F."/>
            <person name="Lopez-Marques R.L."/>
            <person name="Lindberg Moller B."/>
        </authorList>
    </citation>
    <scope>NUCLEOTIDE SEQUENCE</scope>
</reference>
<feature type="domain" description="Reverse transcriptase Ty1/copia-type" evidence="2">
    <location>
        <begin position="306"/>
        <end position="384"/>
    </location>
</feature>
<protein>
    <recommendedName>
        <fullName evidence="2">Reverse transcriptase Ty1/copia-type domain-containing protein</fullName>
    </recommendedName>
</protein>
<name>A0A4Y1QX70_PRUDU</name>
<feature type="compositionally biased region" description="Acidic residues" evidence="1">
    <location>
        <begin position="186"/>
        <end position="196"/>
    </location>
</feature>
<feature type="region of interest" description="Disordered" evidence="1">
    <location>
        <begin position="176"/>
        <end position="198"/>
    </location>
</feature>
<evidence type="ECO:0000259" key="2">
    <source>
        <dbReference type="Pfam" id="PF07727"/>
    </source>
</evidence>
<proteinExistence type="predicted"/>
<evidence type="ECO:0000256" key="1">
    <source>
        <dbReference type="SAM" id="MobiDB-lite"/>
    </source>
</evidence>
<gene>
    <name evidence="3" type="ORF">Prudu_005258</name>
</gene>
<sequence>MNTGKYGLSFLHLRRFWSILRKRHPSSSPNSKMTMEDNIKIANLWSFARARGQEAFYREEDTFWAKTVNYASYLVNRSPSKYLDFKHSEEYTNMKVFECNACALIPSNEITKLKPKSLECIFLGFEKDIVFHERTMPMIKVKKPEVNEDVVGMKTTVTISLSKYDVHELVECDTEVEEVGQQQQTQEEEEEEEEAQDQFGYETDTIHYALNISEGDPTMFQEVVESSERESWISVMMDEMESLHRNSIWKLVPKPKVLRKEELIHEKEPIRFKARLVAWDMEVEQNGCENVVPLWSLRGRCLHESTLRKPLYGLKQSPRQWYKRFDTCMLRIGIKDVNQIVDGKIIMLLFYLDDMLITCEDMSKVRKLKIILKKEFDMKDLGPAQ</sequence>
<dbReference type="Pfam" id="PF07727">
    <property type="entry name" value="RVT_2"/>
    <property type="match status" value="1"/>
</dbReference>